<name>A0ACB0KC92_TRIPR</name>
<protein>
    <submittedName>
        <fullName evidence="1">Uncharacterized protein</fullName>
    </submittedName>
</protein>
<proteinExistence type="predicted"/>
<reference evidence="1" key="1">
    <citation type="submission" date="2023-10" db="EMBL/GenBank/DDBJ databases">
        <authorList>
            <person name="Rodriguez Cubillos JULIANA M."/>
            <person name="De Vega J."/>
        </authorList>
    </citation>
    <scope>NUCLEOTIDE SEQUENCE</scope>
</reference>
<evidence type="ECO:0000313" key="1">
    <source>
        <dbReference type="EMBL" id="CAJ2654907.1"/>
    </source>
</evidence>
<gene>
    <name evidence="1" type="ORF">MILVUS5_LOCUS21952</name>
</gene>
<accession>A0ACB0KC92</accession>
<sequence length="351" mass="38917">MEAQPPESNTPAVEEGGGGEDFIQVHDLKMESLSDSMVRIDHPSDAVDAASSPSDDPMVIDRRPVALPVELSRNVMMLSCESSAVGGVCDVYLVGTAHVSEESSKEVQAIVNLLKPESVFLELCSSRVRMLTMQNLKVPTVREMIEMLKKKHNMFEVVYCWFLAKVASQLEVFPGAEFRVAYEEALKYGGRVILGDRPVQITLKRTWSKMPLWHKAKLVYNLLFQTIFLPSSDDFNNMLKEMGDNDMLTLVIQEMSKEYPTLMETLGDERDQYMSSTLLQVASESRSVVAVVGKGHLQGIKKNWKQPIVMQDLLTIPSPKPAISALRVFTSVGVGVAGVAIISGIYLSCKK</sequence>
<keyword evidence="2" id="KW-1185">Reference proteome</keyword>
<evidence type="ECO:0000313" key="2">
    <source>
        <dbReference type="Proteomes" id="UP001177021"/>
    </source>
</evidence>
<dbReference type="EMBL" id="CASHSV030000206">
    <property type="protein sequence ID" value="CAJ2654907.1"/>
    <property type="molecule type" value="Genomic_DNA"/>
</dbReference>
<dbReference type="Proteomes" id="UP001177021">
    <property type="component" value="Unassembled WGS sequence"/>
</dbReference>
<organism evidence="1 2">
    <name type="scientific">Trifolium pratense</name>
    <name type="common">Red clover</name>
    <dbReference type="NCBI Taxonomy" id="57577"/>
    <lineage>
        <taxon>Eukaryota</taxon>
        <taxon>Viridiplantae</taxon>
        <taxon>Streptophyta</taxon>
        <taxon>Embryophyta</taxon>
        <taxon>Tracheophyta</taxon>
        <taxon>Spermatophyta</taxon>
        <taxon>Magnoliopsida</taxon>
        <taxon>eudicotyledons</taxon>
        <taxon>Gunneridae</taxon>
        <taxon>Pentapetalae</taxon>
        <taxon>rosids</taxon>
        <taxon>fabids</taxon>
        <taxon>Fabales</taxon>
        <taxon>Fabaceae</taxon>
        <taxon>Papilionoideae</taxon>
        <taxon>50 kb inversion clade</taxon>
        <taxon>NPAAA clade</taxon>
        <taxon>Hologalegina</taxon>
        <taxon>IRL clade</taxon>
        <taxon>Trifolieae</taxon>
        <taxon>Trifolium</taxon>
    </lineage>
</organism>
<comment type="caution">
    <text evidence="1">The sequence shown here is derived from an EMBL/GenBank/DDBJ whole genome shotgun (WGS) entry which is preliminary data.</text>
</comment>